<keyword evidence="1" id="KW-1133">Transmembrane helix</keyword>
<accession>X1BRM8</accession>
<evidence type="ECO:0000256" key="1">
    <source>
        <dbReference type="SAM" id="Phobius"/>
    </source>
</evidence>
<name>X1BRM8_9ZZZZ</name>
<gene>
    <name evidence="2" type="ORF">S01H4_24204</name>
</gene>
<evidence type="ECO:0000313" key="2">
    <source>
        <dbReference type="EMBL" id="GAG83812.1"/>
    </source>
</evidence>
<proteinExistence type="predicted"/>
<keyword evidence="1" id="KW-0812">Transmembrane</keyword>
<protein>
    <submittedName>
        <fullName evidence="2">Uncharacterized protein</fullName>
    </submittedName>
</protein>
<feature type="transmembrane region" description="Helical" evidence="1">
    <location>
        <begin position="24"/>
        <end position="41"/>
    </location>
</feature>
<feature type="non-terminal residue" evidence="2">
    <location>
        <position position="1"/>
    </location>
</feature>
<sequence length="42" mass="4807">ISILKEVKTNEIVIQMKMDDKNKVKLALLTSLGVVLYNVLYK</sequence>
<dbReference type="EMBL" id="BART01011341">
    <property type="protein sequence ID" value="GAG83812.1"/>
    <property type="molecule type" value="Genomic_DNA"/>
</dbReference>
<dbReference type="AlphaFoldDB" id="X1BRM8"/>
<comment type="caution">
    <text evidence="2">The sequence shown here is derived from an EMBL/GenBank/DDBJ whole genome shotgun (WGS) entry which is preliminary data.</text>
</comment>
<keyword evidence="1" id="KW-0472">Membrane</keyword>
<reference evidence="2" key="1">
    <citation type="journal article" date="2014" name="Front. Microbiol.">
        <title>High frequency of phylogenetically diverse reductive dehalogenase-homologous genes in deep subseafloor sedimentary metagenomes.</title>
        <authorList>
            <person name="Kawai M."/>
            <person name="Futagami T."/>
            <person name="Toyoda A."/>
            <person name="Takaki Y."/>
            <person name="Nishi S."/>
            <person name="Hori S."/>
            <person name="Arai W."/>
            <person name="Tsubouchi T."/>
            <person name="Morono Y."/>
            <person name="Uchiyama I."/>
            <person name="Ito T."/>
            <person name="Fujiyama A."/>
            <person name="Inagaki F."/>
            <person name="Takami H."/>
        </authorList>
    </citation>
    <scope>NUCLEOTIDE SEQUENCE</scope>
    <source>
        <strain evidence="2">Expedition CK06-06</strain>
    </source>
</reference>
<organism evidence="2">
    <name type="scientific">marine sediment metagenome</name>
    <dbReference type="NCBI Taxonomy" id="412755"/>
    <lineage>
        <taxon>unclassified sequences</taxon>
        <taxon>metagenomes</taxon>
        <taxon>ecological metagenomes</taxon>
    </lineage>
</organism>